<dbReference type="NCBIfam" id="TIGR01738">
    <property type="entry name" value="bioH"/>
    <property type="match status" value="1"/>
</dbReference>
<feature type="active site" evidence="5">
    <location>
        <position position="234"/>
    </location>
</feature>
<feature type="active site" evidence="5">
    <location>
        <position position="206"/>
    </location>
</feature>
<comment type="similarity">
    <text evidence="5">Belongs to the AB hydrolase superfamily. Carboxylesterase BioH family.</text>
</comment>
<comment type="function">
    <text evidence="5">The physiological role of BioH is to remove the methyl group introduced by BioC when the pimeloyl moiety is complete. It allows to synthesize pimeloyl-ACP via the fatty acid synthetic pathway through the hydrolysis of the ester bonds of pimeloyl-ACP esters.</text>
</comment>
<dbReference type="Gene3D" id="3.40.50.1820">
    <property type="entry name" value="alpha/beta hydrolase"/>
    <property type="match status" value="1"/>
</dbReference>
<comment type="pathway">
    <text evidence="5">Cofactor biosynthesis; biotin biosynthesis.</text>
</comment>
<comment type="subunit">
    <text evidence="5">Monomer.</text>
</comment>
<evidence type="ECO:0000313" key="7">
    <source>
        <dbReference type="EMBL" id="GGB07141.1"/>
    </source>
</evidence>
<dbReference type="InterPro" id="IPR029058">
    <property type="entry name" value="AB_hydrolase_fold"/>
</dbReference>
<feature type="binding site" evidence="5">
    <location>
        <begin position="142"/>
        <end position="146"/>
    </location>
    <ligand>
        <name>substrate</name>
    </ligand>
</feature>
<feature type="binding site" evidence="5">
    <location>
        <position position="21"/>
    </location>
    <ligand>
        <name>substrate</name>
    </ligand>
</feature>
<keyword evidence="2 5" id="KW-0963">Cytoplasm</keyword>
<evidence type="ECO:0000256" key="2">
    <source>
        <dbReference type="ARBA" id="ARBA00022490"/>
    </source>
</evidence>
<dbReference type="InterPro" id="IPR010076">
    <property type="entry name" value="BioH"/>
</dbReference>
<comment type="catalytic activity">
    <reaction evidence="5">
        <text>6-carboxyhexanoyl-[ACP] methyl ester + H2O = 6-carboxyhexanoyl-[ACP] + methanol + H(+)</text>
        <dbReference type="Rhea" id="RHEA:42700"/>
        <dbReference type="Rhea" id="RHEA-COMP:9955"/>
        <dbReference type="Rhea" id="RHEA-COMP:10186"/>
        <dbReference type="ChEBI" id="CHEBI:15377"/>
        <dbReference type="ChEBI" id="CHEBI:15378"/>
        <dbReference type="ChEBI" id="CHEBI:17790"/>
        <dbReference type="ChEBI" id="CHEBI:78846"/>
        <dbReference type="ChEBI" id="CHEBI:82735"/>
        <dbReference type="EC" id="3.1.1.85"/>
    </reaction>
</comment>
<organism evidence="7 8">
    <name type="scientific">Agarivorans gilvus</name>
    <dbReference type="NCBI Taxonomy" id="680279"/>
    <lineage>
        <taxon>Bacteria</taxon>
        <taxon>Pseudomonadati</taxon>
        <taxon>Pseudomonadota</taxon>
        <taxon>Gammaproteobacteria</taxon>
        <taxon>Alteromonadales</taxon>
        <taxon>Alteromonadaceae</taxon>
        <taxon>Agarivorans</taxon>
    </lineage>
</organism>
<feature type="binding site" evidence="5">
    <location>
        <begin position="81"/>
        <end position="82"/>
    </location>
    <ligand>
        <name>substrate</name>
    </ligand>
</feature>
<protein>
    <recommendedName>
        <fullName evidence="5">Pimeloyl-[acyl-carrier protein] methyl ester esterase</fullName>
        <ecNumber evidence="5">3.1.1.85</ecNumber>
    </recommendedName>
    <alternativeName>
        <fullName evidence="5">Biotin synthesis protein BioH</fullName>
    </alternativeName>
    <alternativeName>
        <fullName evidence="5">Carboxylesterase BioH</fullName>
    </alternativeName>
</protein>
<keyword evidence="4 5" id="KW-0378">Hydrolase</keyword>
<keyword evidence="3 5" id="KW-0093">Biotin biosynthesis</keyword>
<dbReference type="PANTHER" id="PTHR43194:SF5">
    <property type="entry name" value="PIMELOYL-[ACYL-CARRIER PROTEIN] METHYL ESTER ESTERASE"/>
    <property type="match status" value="1"/>
</dbReference>
<name>A0ABQ1I276_9ALTE</name>
<dbReference type="EMBL" id="BMDY01000011">
    <property type="protein sequence ID" value="GGB07141.1"/>
    <property type="molecule type" value="Genomic_DNA"/>
</dbReference>
<feature type="domain" description="AB hydrolase-1" evidence="6">
    <location>
        <begin position="13"/>
        <end position="240"/>
    </location>
</feature>
<feature type="binding site" evidence="5">
    <location>
        <position position="234"/>
    </location>
    <ligand>
        <name>substrate</name>
    </ligand>
</feature>
<evidence type="ECO:0000313" key="8">
    <source>
        <dbReference type="Proteomes" id="UP000651977"/>
    </source>
</evidence>
<evidence type="ECO:0000256" key="5">
    <source>
        <dbReference type="HAMAP-Rule" id="MF_01260"/>
    </source>
</evidence>
<keyword evidence="1 5" id="KW-0719">Serine esterase</keyword>
<reference evidence="8" key="1">
    <citation type="journal article" date="2019" name="Int. J. Syst. Evol. Microbiol.">
        <title>The Global Catalogue of Microorganisms (GCM) 10K type strain sequencing project: providing services to taxonomists for standard genome sequencing and annotation.</title>
        <authorList>
            <consortium name="The Broad Institute Genomics Platform"/>
            <consortium name="The Broad Institute Genome Sequencing Center for Infectious Disease"/>
            <person name="Wu L."/>
            <person name="Ma J."/>
        </authorList>
    </citation>
    <scope>NUCLEOTIDE SEQUENCE [LARGE SCALE GENOMIC DNA]</scope>
    <source>
        <strain evidence="8">CGMCC 1.10131</strain>
    </source>
</reference>
<feature type="active site" description="Nucleophile" evidence="5">
    <location>
        <position position="81"/>
    </location>
</feature>
<evidence type="ECO:0000256" key="1">
    <source>
        <dbReference type="ARBA" id="ARBA00022487"/>
    </source>
</evidence>
<dbReference type="SUPFAM" id="SSF53474">
    <property type="entry name" value="alpha/beta-Hydrolases"/>
    <property type="match status" value="1"/>
</dbReference>
<dbReference type="RefSeq" id="WP_055732991.1">
    <property type="nucleotide sequence ID" value="NZ_BMDY01000011.1"/>
</dbReference>
<comment type="caution">
    <text evidence="7">The sequence shown here is derived from an EMBL/GenBank/DDBJ whole genome shotgun (WGS) entry which is preliminary data.</text>
</comment>
<dbReference type="HAMAP" id="MF_01260">
    <property type="entry name" value="Carboxylester"/>
    <property type="match status" value="1"/>
</dbReference>
<proteinExistence type="inferred from homology"/>
<gene>
    <name evidence="5 7" type="primary">bioH</name>
    <name evidence="7" type="ORF">GCM10007414_20590</name>
</gene>
<dbReference type="Pfam" id="PF00561">
    <property type="entry name" value="Abhydrolase_1"/>
    <property type="match status" value="1"/>
</dbReference>
<dbReference type="Proteomes" id="UP000651977">
    <property type="component" value="Unassembled WGS sequence"/>
</dbReference>
<evidence type="ECO:0000256" key="4">
    <source>
        <dbReference type="ARBA" id="ARBA00022801"/>
    </source>
</evidence>
<keyword evidence="8" id="KW-1185">Reference proteome</keyword>
<dbReference type="InterPro" id="IPR000073">
    <property type="entry name" value="AB_hydrolase_1"/>
</dbReference>
<dbReference type="PANTHER" id="PTHR43194">
    <property type="entry name" value="HYDROLASE ALPHA/BETA FOLD FAMILY"/>
    <property type="match status" value="1"/>
</dbReference>
<evidence type="ECO:0000256" key="3">
    <source>
        <dbReference type="ARBA" id="ARBA00022756"/>
    </source>
</evidence>
<accession>A0ABQ1I276</accession>
<evidence type="ECO:0000259" key="6">
    <source>
        <dbReference type="Pfam" id="PF00561"/>
    </source>
</evidence>
<dbReference type="EC" id="3.1.1.85" evidence="5"/>
<comment type="subcellular location">
    <subcellularLocation>
        <location evidence="5">Cytoplasm</location>
    </subcellularLocation>
</comment>
<dbReference type="InterPro" id="IPR050228">
    <property type="entry name" value="Carboxylesterase_BioH"/>
</dbReference>
<sequence length="257" mass="28472">MSKLYYEAHGQGPALILVHGWGLNGAVWRPVSELLVEHFCVYQVDLPGFGQSPVQPELSLASMVEAILTLPVQRAVWLGWSLGGLVAKYAAIHHPQRVAGLITVASSAHFMAKTDWPGIQPQVLQGFAEGLQQDFKKTLQQFLAIQAMGSEQAKQDIRQLRELLATRPLPNLAALEQGLVLLQNQDLRAELAQITMPWLQLYGRSDALVPKAAMQQHALLHSEAEQFQFNQSSHAPFISEKQLFAEKVLDFARAIVV</sequence>